<dbReference type="GO" id="GO:0060090">
    <property type="term" value="F:molecular adaptor activity"/>
    <property type="evidence" value="ECO:0007669"/>
    <property type="project" value="TreeGrafter"/>
</dbReference>
<organism evidence="4 5">
    <name type="scientific">Tetradesmus obliquus</name>
    <name type="common">Green alga</name>
    <name type="synonym">Acutodesmus obliquus</name>
    <dbReference type="NCBI Taxonomy" id="3088"/>
    <lineage>
        <taxon>Eukaryota</taxon>
        <taxon>Viridiplantae</taxon>
        <taxon>Chlorophyta</taxon>
        <taxon>core chlorophytes</taxon>
        <taxon>Chlorophyceae</taxon>
        <taxon>CS clade</taxon>
        <taxon>Sphaeropleales</taxon>
        <taxon>Scenedesmaceae</taxon>
        <taxon>Tetradesmus</taxon>
    </lineage>
</organism>
<feature type="compositionally biased region" description="Pro residues" evidence="2">
    <location>
        <begin position="1331"/>
        <end position="1341"/>
    </location>
</feature>
<name>A0A383W817_TETOB</name>
<feature type="compositionally biased region" description="Low complexity" evidence="2">
    <location>
        <begin position="712"/>
        <end position="728"/>
    </location>
</feature>
<feature type="region of interest" description="Disordered" evidence="2">
    <location>
        <begin position="1082"/>
        <end position="1183"/>
    </location>
</feature>
<evidence type="ECO:0000259" key="3">
    <source>
        <dbReference type="Pfam" id="PF04108"/>
    </source>
</evidence>
<feature type="compositionally biased region" description="Low complexity" evidence="2">
    <location>
        <begin position="1038"/>
        <end position="1059"/>
    </location>
</feature>
<dbReference type="STRING" id="3088.A0A383W817"/>
<proteinExistence type="predicted"/>
<dbReference type="PANTHER" id="PTHR13222">
    <property type="entry name" value="RB1-INDUCIBLE COILED-COIL"/>
    <property type="match status" value="1"/>
</dbReference>
<feature type="region of interest" description="Disordered" evidence="2">
    <location>
        <begin position="984"/>
        <end position="1059"/>
    </location>
</feature>
<evidence type="ECO:0000313" key="4">
    <source>
        <dbReference type="EMBL" id="SZX72816.1"/>
    </source>
</evidence>
<evidence type="ECO:0000256" key="2">
    <source>
        <dbReference type="SAM" id="MobiDB-lite"/>
    </source>
</evidence>
<dbReference type="InterPro" id="IPR045326">
    <property type="entry name" value="ATG17-like_dom"/>
</dbReference>
<keyword evidence="1" id="KW-0072">Autophagy</keyword>
<feature type="region of interest" description="Disordered" evidence="2">
    <location>
        <begin position="712"/>
        <end position="733"/>
    </location>
</feature>
<feature type="domain" description="Autophagy protein ATG17-like" evidence="3">
    <location>
        <begin position="137"/>
        <end position="479"/>
    </location>
</feature>
<dbReference type="Gene3D" id="3.10.20.90">
    <property type="entry name" value="Phosphatidylinositol 3-kinase Catalytic Subunit, Chain A, domain 1"/>
    <property type="match status" value="1"/>
</dbReference>
<dbReference type="GO" id="GO:0034727">
    <property type="term" value="P:piecemeal microautophagy of the nucleus"/>
    <property type="evidence" value="ECO:0007669"/>
    <property type="project" value="TreeGrafter"/>
</dbReference>
<keyword evidence="5" id="KW-1185">Reference proteome</keyword>
<evidence type="ECO:0000313" key="5">
    <source>
        <dbReference type="Proteomes" id="UP000256970"/>
    </source>
</evidence>
<gene>
    <name evidence="4" type="ORF">BQ4739_LOCUS12960</name>
</gene>
<dbReference type="GO" id="GO:0061709">
    <property type="term" value="P:reticulophagy"/>
    <property type="evidence" value="ECO:0007669"/>
    <property type="project" value="TreeGrafter"/>
</dbReference>
<dbReference type="GO" id="GO:0034045">
    <property type="term" value="C:phagophore assembly site membrane"/>
    <property type="evidence" value="ECO:0007669"/>
    <property type="project" value="TreeGrafter"/>
</dbReference>
<feature type="compositionally biased region" description="Low complexity" evidence="2">
    <location>
        <begin position="1104"/>
        <end position="1119"/>
    </location>
</feature>
<feature type="compositionally biased region" description="Low complexity" evidence="2">
    <location>
        <begin position="1308"/>
        <end position="1330"/>
    </location>
</feature>
<dbReference type="GO" id="GO:0000422">
    <property type="term" value="P:autophagy of mitochondrion"/>
    <property type="evidence" value="ECO:0007669"/>
    <property type="project" value="TreeGrafter"/>
</dbReference>
<dbReference type="GO" id="GO:0000045">
    <property type="term" value="P:autophagosome assembly"/>
    <property type="evidence" value="ECO:0007669"/>
    <property type="project" value="InterPro"/>
</dbReference>
<dbReference type="Pfam" id="PF04108">
    <property type="entry name" value="ATG17_like"/>
    <property type="match status" value="1"/>
</dbReference>
<reference evidence="4 5" key="1">
    <citation type="submission" date="2016-10" db="EMBL/GenBank/DDBJ databases">
        <authorList>
            <person name="Cai Z."/>
        </authorList>
    </citation>
    <scope>NUCLEOTIDE SEQUENCE [LARGE SCALE GENOMIC DNA]</scope>
</reference>
<feature type="compositionally biased region" description="Low complexity" evidence="2">
    <location>
        <begin position="837"/>
        <end position="847"/>
    </location>
</feature>
<dbReference type="Proteomes" id="UP000256970">
    <property type="component" value="Unassembled WGS sequence"/>
</dbReference>
<feature type="region of interest" description="Disordered" evidence="2">
    <location>
        <begin position="907"/>
        <end position="947"/>
    </location>
</feature>
<accession>A0A383W817</accession>
<dbReference type="GO" id="GO:0034517">
    <property type="term" value="P:ribophagy"/>
    <property type="evidence" value="ECO:0007669"/>
    <property type="project" value="TreeGrafter"/>
</dbReference>
<feature type="region of interest" description="Disordered" evidence="2">
    <location>
        <begin position="1306"/>
        <end position="1387"/>
    </location>
</feature>
<feature type="compositionally biased region" description="Polar residues" evidence="2">
    <location>
        <begin position="1253"/>
        <end position="1266"/>
    </location>
</feature>
<sequence length="1387" mass="139592">MSTSILLVLVAHDGRTLQLDVQGATRVDAVQQALVAFTSIAVSDQIVMCHGARLDPAKPLSAYKLPVADPAAAEDQPVFLYHKAYLRPGAAPPPAEPLPMLEVTVPGLPSVGLRHPLQSAHSPLIRALPDYEAQFTQQLGEARAYWEASQQRLHRCRQLMSEQEVQARAADAARANVESHYNYIASMYASFVDKYVAQHRHHTKLLSQFASLSAAMAAVELPQLLVGPSWRVLADLQPNRARLAEWQESCSRSHDHFAQKVSELEAVFQLLRCEVERLFLQAPSVDLDALGLALNEAEGLIDEQGSIVQVLSKDLLTVRQLVEDVVAQLGGSAGGASLSGAAVHDTCAAVDTMHDNHLHALLPRVRQADGSIAEFLLRCGDAKGRMTRDVLRQLQGIAAQQSRIRDMKHKLAVFQEVLSRQAAAFNELQAATRLPAAYRLALAECARRAAWQEMFAGQAARLAEHCGRITAKEASKREGVRRQLERHLPLELLAQAGLLQEPPHCTVSVPPSDAFLLPVTPADVARLPAAIHQAAEAAAAAAAVAAEQQPAGAAGDAAAGTNSSNAASSSGTAAAGSSSSLQASGGSRAGSSAAAAAAVGASMLVSTWGLPGRQETAAAAGAAGDTPSVGAGSGPGSNLALENARLRAELAALLAQQAAKELGEEAAAVTGLRSVPGSASVMVASQAPGAAVAGSISLAASTAAAAHAGEPTAAAAGPSSSSSTAAPAKPYGHGGTPVVPASVSAPLPSVAAALEQLQQAGKEQAAAVAAQQALVLAPVQAALAAKDELVACLDARCSALASDVSGYEARIAQLEAQLAAHFTGSIALQGPQQQQQQQQQLLEQQQQPSREVDPAAQSVATAGEAVPASGLLQSVAPAFVLDATQAPSFFAAPGASTMRLPAVVDLAAPQQQQKQQQQQQQRPSPDTGDATPAADNSSSSNSSAVPGLVGCQEAAGSQPAAAQQAGSNVLGVGGGELAAADPAASTAVGAGGHGDGARPAVQQQEAEAGKQQVPSCGEHAAQEQPHVEQQQPLAETNAAADSSASAAAEPVATAAAAEQEAAAAEPVATAAAAEQEAAAAEPVATAAAAEQEAAAAEGKDASSPDDAAACPAGPEAESSGGQTRETAFVQEQAEAAAEEGGGSSSSSSKGQQPPSVAVDPATAAIVSTQDPVPDAGTASITEVAEEERVFSSVREAAAAAAEHVPAAADAAAGAAASTAALLSASEPDMRAVMVASPAEVAAEQSQQQQQVQLPTRSASADGQQRPSSSSRRSVDGASPPVPPAAAAAGSAGITGLLSSSMHYLFHRSSSSGGSKADSSNSSTASGASPAVSPPAVSPPMSPSAAGSRRAAAAAAGAARAAPAVEPTQAVPLSEGQQSAGGSEEDAS</sequence>
<protein>
    <recommendedName>
        <fullName evidence="3">Autophagy protein ATG17-like domain-containing protein</fullName>
    </recommendedName>
</protein>
<dbReference type="EMBL" id="FNXT01001166">
    <property type="protein sequence ID" value="SZX72816.1"/>
    <property type="molecule type" value="Genomic_DNA"/>
</dbReference>
<feature type="compositionally biased region" description="Low complexity" evidence="2">
    <location>
        <begin position="1082"/>
        <end position="1096"/>
    </location>
</feature>
<evidence type="ECO:0000256" key="1">
    <source>
        <dbReference type="ARBA" id="ARBA00023006"/>
    </source>
</evidence>
<dbReference type="InterPro" id="IPR040040">
    <property type="entry name" value="ATG11"/>
</dbReference>
<dbReference type="PANTHER" id="PTHR13222:SF1">
    <property type="entry name" value="RB1-INDUCIBLE COILED-COIL PROTEIN 1"/>
    <property type="match status" value="1"/>
</dbReference>
<feature type="compositionally biased region" description="Low complexity" evidence="2">
    <location>
        <begin position="1342"/>
        <end position="1364"/>
    </location>
</feature>
<feature type="region of interest" description="Disordered" evidence="2">
    <location>
        <begin position="1198"/>
        <end position="1219"/>
    </location>
</feature>
<feature type="region of interest" description="Disordered" evidence="2">
    <location>
        <begin position="1235"/>
        <end position="1289"/>
    </location>
</feature>
<feature type="region of interest" description="Disordered" evidence="2">
    <location>
        <begin position="617"/>
        <end position="636"/>
    </location>
</feature>
<dbReference type="GO" id="GO:0019901">
    <property type="term" value="F:protein kinase binding"/>
    <property type="evidence" value="ECO:0007669"/>
    <property type="project" value="TreeGrafter"/>
</dbReference>
<feature type="region of interest" description="Disordered" evidence="2">
    <location>
        <begin position="554"/>
        <end position="587"/>
    </location>
</feature>
<feature type="compositionally biased region" description="Low complexity" evidence="2">
    <location>
        <begin position="910"/>
        <end position="921"/>
    </location>
</feature>
<feature type="region of interest" description="Disordered" evidence="2">
    <location>
        <begin position="837"/>
        <end position="861"/>
    </location>
</feature>
<feature type="compositionally biased region" description="Low complexity" evidence="2">
    <location>
        <begin position="1235"/>
        <end position="1252"/>
    </location>
</feature>
<dbReference type="GO" id="GO:1990316">
    <property type="term" value="C:Atg1/ULK1 kinase complex"/>
    <property type="evidence" value="ECO:0007669"/>
    <property type="project" value="TreeGrafter"/>
</dbReference>